<evidence type="ECO:0000313" key="1">
    <source>
        <dbReference type="EMBL" id="MDN0022712.1"/>
    </source>
</evidence>
<reference evidence="2" key="2">
    <citation type="submission" date="2023-08" db="EMBL/GenBank/DDBJ databases">
        <title>Identification and characterization of horizontal gene transfer across gut microbiota members of farm animals based on homology search.</title>
        <authorList>
            <person name="Schwarzerova J."/>
            <person name="Nykrynova M."/>
            <person name="Jureckova K."/>
            <person name="Cejkova D."/>
            <person name="Rychlik I."/>
        </authorList>
    </citation>
    <scope>NUCLEOTIDE SEQUENCE</scope>
    <source>
        <strain evidence="2">ET15</strain>
        <strain evidence="1">ET37</strain>
    </source>
</reference>
<protein>
    <submittedName>
        <fullName evidence="2">Uncharacterized protein</fullName>
    </submittedName>
</protein>
<sequence length="230" mass="25554">MKERILALLIAKFSGVRKDGLTALARSLALQCATEDEAKALVDKLTDAQVGEFVKEYRADVDKEVSDSNKTFETNLKKKYDFVDKGKKVEPGDPKPDPNDISEVVKAAVAEAVKPFQEKLSGYERDNIAKSRLQSLNEKLANCKDENFKNQTLKDFARMKFDTDDDFNEYLAEKEKDIATANQNKADIDLSNSGGSPLFAQKEESGISKGVADFINSQKPENNVFTGKDV</sequence>
<organism evidence="2 4">
    <name type="scientific">Leyella lascolaii</name>
    <dbReference type="NCBI Taxonomy" id="1776379"/>
    <lineage>
        <taxon>Bacteria</taxon>
        <taxon>Pseudomonadati</taxon>
        <taxon>Bacteroidota</taxon>
        <taxon>Bacteroidia</taxon>
        <taxon>Bacteroidales</taxon>
        <taxon>Prevotellaceae</taxon>
        <taxon>Leyella</taxon>
    </lineage>
</organism>
<dbReference type="Proteomes" id="UP001167831">
    <property type="component" value="Unassembled WGS sequence"/>
</dbReference>
<gene>
    <name evidence="1" type="ORF">QVN81_06695</name>
    <name evidence="2" type="ORF">QVN84_12100</name>
</gene>
<reference evidence="2" key="1">
    <citation type="submission" date="2023-06" db="EMBL/GenBank/DDBJ databases">
        <authorList>
            <person name="Zeman M."/>
            <person name="Kubasova T."/>
            <person name="Jahodarova E."/>
            <person name="Nykrynova M."/>
            <person name="Rychlik I."/>
        </authorList>
    </citation>
    <scope>NUCLEOTIDE SEQUENCE</scope>
    <source>
        <strain evidence="2">ET15</strain>
        <strain evidence="1">ET37</strain>
    </source>
</reference>
<keyword evidence="3" id="KW-1185">Reference proteome</keyword>
<dbReference type="Proteomes" id="UP001168478">
    <property type="component" value="Unassembled WGS sequence"/>
</dbReference>
<name>A0AAW7JWV3_9BACT</name>
<dbReference type="EMBL" id="JAUEIF010000014">
    <property type="protein sequence ID" value="MDN0026251.1"/>
    <property type="molecule type" value="Genomic_DNA"/>
</dbReference>
<evidence type="ECO:0000313" key="4">
    <source>
        <dbReference type="Proteomes" id="UP001168478"/>
    </source>
</evidence>
<dbReference type="AlphaFoldDB" id="A0AAW7JWV3"/>
<dbReference type="EMBL" id="JAUEIE010000005">
    <property type="protein sequence ID" value="MDN0022712.1"/>
    <property type="molecule type" value="Genomic_DNA"/>
</dbReference>
<evidence type="ECO:0000313" key="3">
    <source>
        <dbReference type="Proteomes" id="UP001167831"/>
    </source>
</evidence>
<proteinExistence type="predicted"/>
<dbReference type="RefSeq" id="WP_087278249.1">
    <property type="nucleotide sequence ID" value="NZ_JAUEIE010000005.1"/>
</dbReference>
<evidence type="ECO:0000313" key="2">
    <source>
        <dbReference type="EMBL" id="MDN0026251.1"/>
    </source>
</evidence>
<comment type="caution">
    <text evidence="2">The sequence shown here is derived from an EMBL/GenBank/DDBJ whole genome shotgun (WGS) entry which is preliminary data.</text>
</comment>
<accession>A0AAW7JWV3</accession>